<evidence type="ECO:0000256" key="3">
    <source>
        <dbReference type="RuleBase" id="RU361235"/>
    </source>
</evidence>
<reference evidence="5 6" key="1">
    <citation type="submission" date="2020-08" db="EMBL/GenBank/DDBJ databases">
        <title>Genomic Encyclopedia of Type Strains, Phase IV (KMG-IV): sequencing the most valuable type-strain genomes for metagenomic binning, comparative biology and taxonomic classification.</title>
        <authorList>
            <person name="Goeker M."/>
        </authorList>
    </citation>
    <scope>NUCLEOTIDE SEQUENCE [LARGE SCALE GENOMIC DNA]</scope>
    <source>
        <strain evidence="5 6">DSM 106146</strain>
    </source>
</reference>
<dbReference type="EMBL" id="JACHFW010000003">
    <property type="protein sequence ID" value="MBB5264057.1"/>
    <property type="molecule type" value="Genomic_DNA"/>
</dbReference>
<feature type="domain" description="Carboxylesterase type B" evidence="4">
    <location>
        <begin position="7"/>
        <end position="323"/>
    </location>
</feature>
<dbReference type="RefSeq" id="WP_183772413.1">
    <property type="nucleotide sequence ID" value="NZ_JACHFW010000003.1"/>
</dbReference>
<evidence type="ECO:0000256" key="1">
    <source>
        <dbReference type="ARBA" id="ARBA00005964"/>
    </source>
</evidence>
<evidence type="ECO:0000313" key="6">
    <source>
        <dbReference type="Proteomes" id="UP000543642"/>
    </source>
</evidence>
<protein>
    <recommendedName>
        <fullName evidence="3">Carboxylic ester hydrolase</fullName>
        <ecNumber evidence="3">3.1.1.-</ecNumber>
    </recommendedName>
</protein>
<name>A0A7W8HAC7_9FIRM</name>
<keyword evidence="6" id="KW-1185">Reference proteome</keyword>
<dbReference type="Gene3D" id="3.40.50.1820">
    <property type="entry name" value="alpha/beta hydrolase"/>
    <property type="match status" value="2"/>
</dbReference>
<comment type="similarity">
    <text evidence="1 3">Belongs to the type-B carboxylesterase/lipase family.</text>
</comment>
<dbReference type="InterPro" id="IPR029058">
    <property type="entry name" value="AB_hydrolase_fold"/>
</dbReference>
<accession>A0A7W8HAC7</accession>
<evidence type="ECO:0000259" key="4">
    <source>
        <dbReference type="Pfam" id="PF00135"/>
    </source>
</evidence>
<dbReference type="Pfam" id="PF00135">
    <property type="entry name" value="COesterase"/>
    <property type="match status" value="2"/>
</dbReference>
<comment type="caution">
    <text evidence="5">The sequence shown here is derived from an EMBL/GenBank/DDBJ whole genome shotgun (WGS) entry which is preliminary data.</text>
</comment>
<evidence type="ECO:0000256" key="2">
    <source>
        <dbReference type="ARBA" id="ARBA00022801"/>
    </source>
</evidence>
<dbReference type="PROSITE" id="PS00122">
    <property type="entry name" value="CARBOXYLESTERASE_B_1"/>
    <property type="match status" value="1"/>
</dbReference>
<gene>
    <name evidence="5" type="ORF">HNP82_001162</name>
</gene>
<dbReference type="InterPro" id="IPR019826">
    <property type="entry name" value="Carboxylesterase_B_AS"/>
</dbReference>
<evidence type="ECO:0000313" key="5">
    <source>
        <dbReference type="EMBL" id="MBB5264057.1"/>
    </source>
</evidence>
<keyword evidence="2 3" id="KW-0378">Hydrolase</keyword>
<dbReference type="PANTHER" id="PTHR11559">
    <property type="entry name" value="CARBOXYLESTERASE"/>
    <property type="match status" value="1"/>
</dbReference>
<organism evidence="5 6">
    <name type="scientific">Catenibacillus scindens</name>
    <dbReference type="NCBI Taxonomy" id="673271"/>
    <lineage>
        <taxon>Bacteria</taxon>
        <taxon>Bacillati</taxon>
        <taxon>Bacillota</taxon>
        <taxon>Clostridia</taxon>
        <taxon>Lachnospirales</taxon>
        <taxon>Lachnospiraceae</taxon>
        <taxon>Catenibacillus</taxon>
    </lineage>
</organism>
<dbReference type="EC" id="3.1.1.-" evidence="3"/>
<dbReference type="SUPFAM" id="SSF53474">
    <property type="entry name" value="alpha/beta-Hydrolases"/>
    <property type="match status" value="1"/>
</dbReference>
<sequence length="477" mass="53423">MALRSTMTTYGAVRGVPCGNPTFTVYRGIPYAAPAVRENRFKAPQPPKAWEGERLCDTFSDICMQASPIQGLPFGDFFLKEFYPYRYRCSEDSLYLNVWTPAQSVDEKLPVMVWIHGGGFGSGYGHEMEFDGEALCKAGVILVTINYRLNYFGFFAHPDLRDEHGVSGNYGILDQVAALRWVQENIEAFGGDKDNVTIFGQSAGGASIVSHLITDLSDGLFSKAIIQSGTFTMAGNIMMSSMEEGEEWGVKACEYLGKTIEQLREMPAEELASAFEDAEKHIGPAPKLVVDGYVFKERPFDALKSGQWKNVPTIAGSVSGDKDLHVGREEVLKAMGLEAATAPFMGDTFVGLAQSAKDRIPAYVYYFDPYIPGHDEYHFVEDGLAYHSAEIWYVFGTLARCWRDFDGRHYDLSRLMIKYWTNFAKTGDPNGEGLPEWKTFSKEAPEEMYFNENGSDTRKVKEFDAFLDVWEKGMKNL</sequence>
<proteinExistence type="inferred from homology"/>
<dbReference type="AlphaFoldDB" id="A0A7W8HAC7"/>
<dbReference type="GO" id="GO:0016787">
    <property type="term" value="F:hydrolase activity"/>
    <property type="evidence" value="ECO:0007669"/>
    <property type="project" value="UniProtKB-KW"/>
</dbReference>
<dbReference type="Proteomes" id="UP000543642">
    <property type="component" value="Unassembled WGS sequence"/>
</dbReference>
<feature type="domain" description="Carboxylesterase type B" evidence="4">
    <location>
        <begin position="352"/>
        <end position="455"/>
    </location>
</feature>
<dbReference type="InterPro" id="IPR002018">
    <property type="entry name" value="CarbesteraseB"/>
</dbReference>
<dbReference type="InterPro" id="IPR050309">
    <property type="entry name" value="Type-B_Carboxylest/Lipase"/>
</dbReference>